<evidence type="ECO:0000313" key="2">
    <source>
        <dbReference type="EMBL" id="GIH36380.1"/>
    </source>
</evidence>
<keyword evidence="1" id="KW-0472">Membrane</keyword>
<evidence type="ECO:0000256" key="1">
    <source>
        <dbReference type="SAM" id="Phobius"/>
    </source>
</evidence>
<sequence>MTARSLSVYVDAMLDRLLLTCGLVAGPLFTVAYLTEGALRAHYRPLRHPVSSLAIGDRGWTQTVNFMVGGLLSLAFAAGLWRAGPSHWGASLVGVWAIGLLCAGIFRTDPVSGFPPGTPDLPQPNTRQGLLHDLFSLAGFVALAAACVVFAWSGTPGWAIYSVVSGVLFAVTMVLASAAFAQKESLVDLGGLIQRVSVTIGWTWLAVLAVRTLNG</sequence>
<proteinExistence type="predicted"/>
<evidence type="ECO:0000313" key="3">
    <source>
        <dbReference type="Proteomes" id="UP000651728"/>
    </source>
</evidence>
<keyword evidence="1" id="KW-0812">Transmembrane</keyword>
<feature type="transmembrane region" description="Helical" evidence="1">
    <location>
        <begin position="192"/>
        <end position="213"/>
    </location>
</feature>
<accession>A0ABQ4FNH9</accession>
<organism evidence="2 3">
    <name type="scientific">Microbispora amethystogenes</name>
    <dbReference type="NCBI Taxonomy" id="1427754"/>
    <lineage>
        <taxon>Bacteria</taxon>
        <taxon>Bacillati</taxon>
        <taxon>Actinomycetota</taxon>
        <taxon>Actinomycetes</taxon>
        <taxon>Streptosporangiales</taxon>
        <taxon>Streptosporangiaceae</taxon>
        <taxon>Microbispora</taxon>
    </lineage>
</organism>
<protein>
    <recommendedName>
        <fullName evidence="4">DUF998 domain-containing protein</fullName>
    </recommendedName>
</protein>
<keyword evidence="3" id="KW-1185">Reference proteome</keyword>
<dbReference type="EMBL" id="BOOB01000059">
    <property type="protein sequence ID" value="GIH36380.1"/>
    <property type="molecule type" value="Genomic_DNA"/>
</dbReference>
<evidence type="ECO:0008006" key="4">
    <source>
        <dbReference type="Google" id="ProtNLM"/>
    </source>
</evidence>
<gene>
    <name evidence="2" type="ORF">Mam01_65440</name>
</gene>
<reference evidence="2 3" key="1">
    <citation type="submission" date="2021-01" db="EMBL/GenBank/DDBJ databases">
        <title>Whole genome shotgun sequence of Microbispora amethystogenes NBRC 101907.</title>
        <authorList>
            <person name="Komaki H."/>
            <person name="Tamura T."/>
        </authorList>
    </citation>
    <scope>NUCLEOTIDE SEQUENCE [LARGE SCALE GENOMIC DNA]</scope>
    <source>
        <strain evidence="2 3">NBRC 101907</strain>
    </source>
</reference>
<dbReference type="Proteomes" id="UP000651728">
    <property type="component" value="Unassembled WGS sequence"/>
</dbReference>
<name>A0ABQ4FNH9_9ACTN</name>
<comment type="caution">
    <text evidence="2">The sequence shown here is derived from an EMBL/GenBank/DDBJ whole genome shotgun (WGS) entry which is preliminary data.</text>
</comment>
<dbReference type="Pfam" id="PF06197">
    <property type="entry name" value="DUF998"/>
    <property type="match status" value="1"/>
</dbReference>
<feature type="transmembrane region" description="Helical" evidence="1">
    <location>
        <begin position="87"/>
        <end position="106"/>
    </location>
</feature>
<feature type="transmembrane region" description="Helical" evidence="1">
    <location>
        <begin position="134"/>
        <end position="152"/>
    </location>
</feature>
<feature type="transmembrane region" description="Helical" evidence="1">
    <location>
        <begin position="60"/>
        <end position="81"/>
    </location>
</feature>
<keyword evidence="1" id="KW-1133">Transmembrane helix</keyword>
<feature type="transmembrane region" description="Helical" evidence="1">
    <location>
        <begin position="17"/>
        <end position="39"/>
    </location>
</feature>
<dbReference type="InterPro" id="IPR009339">
    <property type="entry name" value="DUF998"/>
</dbReference>
<feature type="transmembrane region" description="Helical" evidence="1">
    <location>
        <begin position="158"/>
        <end position="180"/>
    </location>
</feature>